<protein>
    <recommendedName>
        <fullName evidence="14">Enhancer of mRNA-decapping protein 4</fullName>
    </recommendedName>
</protein>
<dbReference type="PROSITE" id="PS50294">
    <property type="entry name" value="WD_REPEATS_REGION"/>
    <property type="match status" value="1"/>
</dbReference>
<dbReference type="SMART" id="SM00320">
    <property type="entry name" value="WD40"/>
    <property type="match status" value="1"/>
</dbReference>
<evidence type="ECO:0000259" key="10">
    <source>
        <dbReference type="Pfam" id="PF16529"/>
    </source>
</evidence>
<comment type="similarity">
    <text evidence="2">Belongs to the WD repeat EDC4 family.</text>
</comment>
<keyword evidence="5" id="KW-0677">Repeat</keyword>
<gene>
    <name evidence="12" type="ORF">ODALV1_LOCUS6559</name>
</gene>
<dbReference type="PANTHER" id="PTHR15598:SF5">
    <property type="entry name" value="ENHANCER OF MRNA-DECAPPING PROTEIN 4"/>
    <property type="match status" value="1"/>
</dbReference>
<sequence length="1194" mass="134020">MAYASRRSLGSRSPPLSQDEDSADEPEQVNNTEEPVQFNEMNGRDGFLLREAGTVVRVYPSNDHQLSEQSKFRFKVVVDYGWEQQYMPGRLLATHIGNKFVAYILKVNNVGAVRIIDLDTKERCLMKVDNGLVKDVEFMHKADDLYIGYVDEFGTFYINRIHKESQTGKLTTHLVFKVSLDGPPKKSEFRRFIWCKFVPDELSEVASIKDCAYQFAVLLDDMIYAGNLVQMASNHDEGAYTVNELRDDLIIIDTHSGPVTDASFAPDGTALATASKDGTVKFFQIYFQDKDGNPPRCLYSWEPHEGRPIDRLMFLDNHSIRPSAESQYWKFMITCTENMTEMKLFTCKTWTCLQTIHFSESGQWKMEIDITAHYLLATDISRKAMYLLHFEHDEETARVDWIREFSLPFNVLSFNLAHATGLRMKDIRARGLSEYVSGDPEDYQSDADLVYLEANMVNPKSLQQGILVVDPPIVYSRPNGHRISFQPHVQYQEVSKDVEVDEPVLADDEEDDDETLAPPSLSSNKSATKISPLMGREDTDELQSVPVLSLSNLSGTRKKTSISPVIDNAAQPVATSVAQMSVQLSSLIGISPQAGRPPSSGHGSTTARAKSTSPAPARLSRTGMDEFMIPREIIPGANGNVSKASSSSSPSREVEEILSPKINDIITHRSEATMEGMLSMKPNVSKESLENGNLPQLITTTQENHYPKPVLKQKQNLTNDDVLACRVAEQVTSMMDMMNLQAAEMQDLKREIGRLNGTLKQSDDVRTLHKLVEACFKDNQLRMNRLEETIKKVETQDRSVINQAANNPIPANLADVLAVSIGNVVKKEIHDIVPGHLERLFEPSRMNVQAQIDQLSTIMEANMTKNIAHIFQREKIWESVTNNFKTTAKTIFEQTFDELFTNTMFPRCQNAASDMLSQVNETFSKGTNEYLTQLENVMEKERKKENVTETIRSHIYNMQDALSSALQVEVEAQMLRVISGLQGSVVRQIEESLSRELAHAFQEQKKYFEISVLPRTVTPAVSMTDHHAVTPSNDPVQLQRHLLAMAKNGEVVTAFVQACNFGDLQVLMYLCKNMNPAKVFESKLPHQTHVSILQQMATDIQHDTETKLAYLNTAIGSLDTSDRKTLQSVGRVLPVFQASVAKFVATNPDSKLVHNIKLLEMALMGLSQQMTASQVQGSQGKGQPMGSQHNFSQF</sequence>
<evidence type="ECO:0000256" key="9">
    <source>
        <dbReference type="SAM" id="MobiDB-lite"/>
    </source>
</evidence>
<comment type="caution">
    <text evidence="12">The sequence shown here is derived from an EMBL/GenBank/DDBJ whole genome shotgun (WGS) entry which is preliminary data.</text>
</comment>
<accession>A0ABP1Q4S7</accession>
<feature type="region of interest" description="Disordered" evidence="9">
    <location>
        <begin position="1"/>
        <end position="37"/>
    </location>
</feature>
<dbReference type="Pfam" id="PF21289">
    <property type="entry name" value="EDC4_C"/>
    <property type="match status" value="1"/>
</dbReference>
<keyword evidence="3" id="KW-0963">Cytoplasm</keyword>
<feature type="region of interest" description="Disordered" evidence="9">
    <location>
        <begin position="590"/>
        <end position="621"/>
    </location>
</feature>
<evidence type="ECO:0000256" key="8">
    <source>
        <dbReference type="SAM" id="Coils"/>
    </source>
</evidence>
<dbReference type="InterPro" id="IPR015943">
    <property type="entry name" value="WD40/YVTN_repeat-like_dom_sf"/>
</dbReference>
<dbReference type="InterPro" id="IPR049404">
    <property type="entry name" value="EDC4_C"/>
</dbReference>
<evidence type="ECO:0000256" key="2">
    <source>
        <dbReference type="ARBA" id="ARBA00009639"/>
    </source>
</evidence>
<feature type="compositionally biased region" description="Low complexity" evidence="9">
    <location>
        <begin position="1"/>
        <end position="17"/>
    </location>
</feature>
<keyword evidence="13" id="KW-1185">Reference proteome</keyword>
<feature type="compositionally biased region" description="Polar residues" evidence="9">
    <location>
        <begin position="1185"/>
        <end position="1194"/>
    </location>
</feature>
<dbReference type="InterPro" id="IPR032401">
    <property type="entry name" value="EDC4_WD40"/>
</dbReference>
<evidence type="ECO:0000259" key="11">
    <source>
        <dbReference type="Pfam" id="PF21289"/>
    </source>
</evidence>
<dbReference type="Gene3D" id="2.130.10.10">
    <property type="entry name" value="YVTN repeat-like/Quinoprotein amine dehydrogenase"/>
    <property type="match status" value="1"/>
</dbReference>
<feature type="compositionally biased region" description="Acidic residues" evidence="9">
    <location>
        <begin position="18"/>
        <end position="27"/>
    </location>
</feature>
<dbReference type="InterPro" id="IPR001680">
    <property type="entry name" value="WD40_rpt"/>
</dbReference>
<evidence type="ECO:0000256" key="3">
    <source>
        <dbReference type="ARBA" id="ARBA00022490"/>
    </source>
</evidence>
<dbReference type="EMBL" id="CAXLJM020000020">
    <property type="protein sequence ID" value="CAL8086848.1"/>
    <property type="molecule type" value="Genomic_DNA"/>
</dbReference>
<dbReference type="Pfam" id="PF16529">
    <property type="entry name" value="Ge1_WD40"/>
    <property type="match status" value="1"/>
</dbReference>
<evidence type="ECO:0000313" key="12">
    <source>
        <dbReference type="EMBL" id="CAL8086848.1"/>
    </source>
</evidence>
<keyword evidence="6 8" id="KW-0175">Coiled coil</keyword>
<dbReference type="PANTHER" id="PTHR15598">
    <property type="entry name" value="ENHANCER OF MRNA-DECAPPING PROTEIN 4"/>
    <property type="match status" value="1"/>
</dbReference>
<evidence type="ECO:0008006" key="14">
    <source>
        <dbReference type="Google" id="ProtNLM"/>
    </source>
</evidence>
<dbReference type="SUPFAM" id="SSF50978">
    <property type="entry name" value="WD40 repeat-like"/>
    <property type="match status" value="1"/>
</dbReference>
<dbReference type="Gene3D" id="1.10.220.100">
    <property type="entry name" value="conserved c-terminal region of ge- 1"/>
    <property type="match status" value="1"/>
</dbReference>
<feature type="domain" description="Enhancer of mRNA-decapping protein 4 C-terminal" evidence="11">
    <location>
        <begin position="1045"/>
        <end position="1159"/>
    </location>
</feature>
<evidence type="ECO:0000256" key="7">
    <source>
        <dbReference type="PROSITE-ProRule" id="PRU00221"/>
    </source>
</evidence>
<dbReference type="InterPro" id="IPR044938">
    <property type="entry name" value="EDC4_C_sf"/>
</dbReference>
<feature type="repeat" description="WD" evidence="7">
    <location>
        <begin position="252"/>
        <end position="285"/>
    </location>
</feature>
<comment type="subcellular location">
    <subcellularLocation>
        <location evidence="1">Cytoplasm</location>
        <location evidence="1">P-body</location>
    </subcellularLocation>
</comment>
<organism evidence="12 13">
    <name type="scientific">Orchesella dallaii</name>
    <dbReference type="NCBI Taxonomy" id="48710"/>
    <lineage>
        <taxon>Eukaryota</taxon>
        <taxon>Metazoa</taxon>
        <taxon>Ecdysozoa</taxon>
        <taxon>Arthropoda</taxon>
        <taxon>Hexapoda</taxon>
        <taxon>Collembola</taxon>
        <taxon>Entomobryomorpha</taxon>
        <taxon>Entomobryoidea</taxon>
        <taxon>Orchesellidae</taxon>
        <taxon>Orchesellinae</taxon>
        <taxon>Orchesella</taxon>
    </lineage>
</organism>
<name>A0ABP1Q4S7_9HEXA</name>
<feature type="compositionally biased region" description="Polar residues" evidence="9">
    <location>
        <begin position="520"/>
        <end position="529"/>
    </location>
</feature>
<proteinExistence type="inferred from homology"/>
<evidence type="ECO:0000256" key="6">
    <source>
        <dbReference type="ARBA" id="ARBA00023054"/>
    </source>
</evidence>
<evidence type="ECO:0000256" key="5">
    <source>
        <dbReference type="ARBA" id="ARBA00022737"/>
    </source>
</evidence>
<feature type="domain" description="Enhancer of mRNA-decapping protein 4 WD40 repeat region" evidence="10">
    <location>
        <begin position="70"/>
        <end position="394"/>
    </location>
</feature>
<feature type="compositionally biased region" description="Polar residues" evidence="9">
    <location>
        <begin position="601"/>
        <end position="614"/>
    </location>
</feature>
<dbReference type="InterPro" id="IPR045152">
    <property type="entry name" value="EDC4-like"/>
</dbReference>
<evidence type="ECO:0000256" key="1">
    <source>
        <dbReference type="ARBA" id="ARBA00004201"/>
    </source>
</evidence>
<dbReference type="PROSITE" id="PS50082">
    <property type="entry name" value="WD_REPEATS_2"/>
    <property type="match status" value="1"/>
</dbReference>
<feature type="region of interest" description="Disordered" evidence="9">
    <location>
        <begin position="1173"/>
        <end position="1194"/>
    </location>
</feature>
<dbReference type="Proteomes" id="UP001642540">
    <property type="component" value="Unassembled WGS sequence"/>
</dbReference>
<feature type="coiled-coil region" evidence="8">
    <location>
        <begin position="776"/>
        <end position="803"/>
    </location>
</feature>
<evidence type="ECO:0000313" key="13">
    <source>
        <dbReference type="Proteomes" id="UP001642540"/>
    </source>
</evidence>
<reference evidence="12 13" key="1">
    <citation type="submission" date="2024-08" db="EMBL/GenBank/DDBJ databases">
        <authorList>
            <person name="Cucini C."/>
            <person name="Frati F."/>
        </authorList>
    </citation>
    <scope>NUCLEOTIDE SEQUENCE [LARGE SCALE GENOMIC DNA]</scope>
</reference>
<dbReference type="InterPro" id="IPR036322">
    <property type="entry name" value="WD40_repeat_dom_sf"/>
</dbReference>
<keyword evidence="4 7" id="KW-0853">WD repeat</keyword>
<feature type="region of interest" description="Disordered" evidence="9">
    <location>
        <begin position="507"/>
        <end position="530"/>
    </location>
</feature>
<evidence type="ECO:0000256" key="4">
    <source>
        <dbReference type="ARBA" id="ARBA00022574"/>
    </source>
</evidence>